<protein>
    <recommendedName>
        <fullName evidence="3">Addiction module component</fullName>
    </recommendedName>
</protein>
<name>A0ABV4TAK0_9FLAO</name>
<evidence type="ECO:0000313" key="1">
    <source>
        <dbReference type="EMBL" id="MFA9190402.1"/>
    </source>
</evidence>
<proteinExistence type="predicted"/>
<dbReference type="EMBL" id="JBCFQL010000003">
    <property type="protein sequence ID" value="MFA9190402.1"/>
    <property type="molecule type" value="Genomic_DNA"/>
</dbReference>
<dbReference type="Proteomes" id="UP001574169">
    <property type="component" value="Unassembled WGS sequence"/>
</dbReference>
<evidence type="ECO:0000313" key="2">
    <source>
        <dbReference type="Proteomes" id="UP001574169"/>
    </source>
</evidence>
<gene>
    <name evidence="1" type="ORF">AAGV28_03380</name>
</gene>
<evidence type="ECO:0008006" key="3">
    <source>
        <dbReference type="Google" id="ProtNLM"/>
    </source>
</evidence>
<accession>A0ABV4TAK0</accession>
<sequence>MNIQLEKLELIKLLAETNDESIIASIKNIFNSNKKDWWDELSEEQKFEIEKGERQIERGEFVDFDEFIQKYIE</sequence>
<reference evidence="1 2" key="1">
    <citation type="submission" date="2024-04" db="EMBL/GenBank/DDBJ databases">
        <title>New Clade of Flavobacterium.</title>
        <authorList>
            <person name="Matos L."/>
            <person name="Proenca D.N."/>
            <person name="Fransisco R.M."/>
            <person name="Chung A.P."/>
            <person name="Maccario L."/>
            <person name="Sorensen S.J."/>
            <person name="Morais P.V."/>
        </authorList>
    </citation>
    <scope>NUCLEOTIDE SEQUENCE [LARGE SCALE GENOMIC DNA]</scope>
    <source>
        <strain evidence="1 2">FZUC8N2.13</strain>
    </source>
</reference>
<dbReference type="RefSeq" id="WP_373405414.1">
    <property type="nucleotide sequence ID" value="NZ_JBCFQL010000003.1"/>
</dbReference>
<organism evidence="1 2">
    <name type="scientific">Flavobacterium zubiriense</name>
    <dbReference type="NCBI Taxonomy" id="3138075"/>
    <lineage>
        <taxon>Bacteria</taxon>
        <taxon>Pseudomonadati</taxon>
        <taxon>Bacteroidota</taxon>
        <taxon>Flavobacteriia</taxon>
        <taxon>Flavobacteriales</taxon>
        <taxon>Flavobacteriaceae</taxon>
        <taxon>Flavobacterium</taxon>
    </lineage>
</organism>
<comment type="caution">
    <text evidence="1">The sequence shown here is derived from an EMBL/GenBank/DDBJ whole genome shotgun (WGS) entry which is preliminary data.</text>
</comment>
<keyword evidence="2" id="KW-1185">Reference proteome</keyword>